<keyword evidence="2" id="KW-1133">Transmembrane helix</keyword>
<feature type="compositionally biased region" description="Basic and acidic residues" evidence="1">
    <location>
        <begin position="303"/>
        <end position="317"/>
    </location>
</feature>
<dbReference type="OrthoDB" id="3266740at2759"/>
<name>A0A2H3JYI1_WOLCO</name>
<feature type="compositionally biased region" description="Basic and acidic residues" evidence="1">
    <location>
        <begin position="340"/>
        <end position="352"/>
    </location>
</feature>
<feature type="transmembrane region" description="Helical" evidence="2">
    <location>
        <begin position="78"/>
        <end position="96"/>
    </location>
</feature>
<dbReference type="OMA" id="WSAPRTE"/>
<feature type="transmembrane region" description="Helical" evidence="2">
    <location>
        <begin position="467"/>
        <end position="483"/>
    </location>
</feature>
<feature type="transmembrane region" description="Helical" evidence="2">
    <location>
        <begin position="519"/>
        <end position="541"/>
    </location>
</feature>
<feature type="compositionally biased region" description="Basic and acidic residues" evidence="1">
    <location>
        <begin position="253"/>
        <end position="267"/>
    </location>
</feature>
<feature type="transmembrane region" description="Helical" evidence="2">
    <location>
        <begin position="439"/>
        <end position="461"/>
    </location>
</feature>
<organism evidence="3 4">
    <name type="scientific">Wolfiporia cocos (strain MD-104)</name>
    <name type="common">Brown rot fungus</name>
    <dbReference type="NCBI Taxonomy" id="742152"/>
    <lineage>
        <taxon>Eukaryota</taxon>
        <taxon>Fungi</taxon>
        <taxon>Dikarya</taxon>
        <taxon>Basidiomycota</taxon>
        <taxon>Agaricomycotina</taxon>
        <taxon>Agaricomycetes</taxon>
        <taxon>Polyporales</taxon>
        <taxon>Phaeolaceae</taxon>
        <taxon>Wolfiporia</taxon>
    </lineage>
</organism>
<evidence type="ECO:0000256" key="2">
    <source>
        <dbReference type="SAM" id="Phobius"/>
    </source>
</evidence>
<feature type="compositionally biased region" description="Polar residues" evidence="1">
    <location>
        <begin position="357"/>
        <end position="368"/>
    </location>
</feature>
<evidence type="ECO:0000313" key="3">
    <source>
        <dbReference type="EMBL" id="PCH41207.1"/>
    </source>
</evidence>
<keyword evidence="2" id="KW-0472">Membrane</keyword>
<feature type="transmembrane region" description="Helical" evidence="2">
    <location>
        <begin position="136"/>
        <end position="157"/>
    </location>
</feature>
<dbReference type="STRING" id="742152.A0A2H3JYI1"/>
<feature type="compositionally biased region" description="Polar residues" evidence="1">
    <location>
        <begin position="288"/>
        <end position="300"/>
    </location>
</feature>
<proteinExistence type="predicted"/>
<keyword evidence="2" id="KW-0812">Transmembrane</keyword>
<dbReference type="Proteomes" id="UP000218811">
    <property type="component" value="Unassembled WGS sequence"/>
</dbReference>
<feature type="compositionally biased region" description="Polar residues" evidence="1">
    <location>
        <begin position="268"/>
        <end position="280"/>
    </location>
</feature>
<dbReference type="EMBL" id="KB468113">
    <property type="protein sequence ID" value="PCH41207.1"/>
    <property type="molecule type" value="Genomic_DNA"/>
</dbReference>
<evidence type="ECO:0000313" key="4">
    <source>
        <dbReference type="Proteomes" id="UP000218811"/>
    </source>
</evidence>
<accession>A0A2H3JYI1</accession>
<dbReference type="AlphaFoldDB" id="A0A2H3JYI1"/>
<gene>
    <name evidence="3" type="ORF">WOLCODRAFT_89104</name>
</gene>
<feature type="transmembrane region" description="Helical" evidence="2">
    <location>
        <begin position="47"/>
        <end position="66"/>
    </location>
</feature>
<sequence>MPSVFNILRASVYSKPRMPKSMRATRGSGVDCDLPGYCGALPKYLDFIGPHASLLIILALLGFGFWKERNPISTRVELGCLGLVGVLWLALAAFVASSDSEDADVECFSSSDSSEVVDVPGFNTEIYQAQYRVLEAFSFFNVILIWLFFFFLLILALRHHQPSKRMVWLTSVTAYSWFNGSGKGGKQLPAPVTQRSRSQSKPAMREKIQDPGPSRAARIRDSAWHIIDIVRPQSFRGGDRQRTPAYTQRAQPHRQDTERARAYRQDSQRTQPYRQDSQRTQVHRQDSSRAQMYRQDSSRSQVKRQDSSRAQAHRQDSQRTNPQRQDSQRTMVDRQTSQRSQKELPQRQDSRSRGRLPQTTADAPTRNESPTYVYWLPHKAPDPAHMTQLFKEMRLYGFGEYSPTGPSYLRADHCDFTSYDPLAVNYSARHCRIFGQHDFGIFSLIVPSLTILIFLIIIGWSAPRTEAIALFILGVLWLAMGAWSTDIIGNTQCDALGNARIATKNGTMSSKSYCYLMKVIEAFSWMTFCLYAIFLWILIALTSRARAFGRPLAWAEPIFELPWFGELPGWPYSGAPGMYPAGAYAQGMPYPPQLVNGQYLVQQMPGHSVMIQPGAVGGMPAVTQVPGDRESSL</sequence>
<keyword evidence="4" id="KW-1185">Reference proteome</keyword>
<feature type="compositionally biased region" description="Polar residues" evidence="1">
    <location>
        <begin position="318"/>
        <end position="339"/>
    </location>
</feature>
<reference evidence="3 4" key="1">
    <citation type="journal article" date="2012" name="Science">
        <title>The Paleozoic origin of enzymatic lignin decomposition reconstructed from 31 fungal genomes.</title>
        <authorList>
            <person name="Floudas D."/>
            <person name="Binder M."/>
            <person name="Riley R."/>
            <person name="Barry K."/>
            <person name="Blanchette R.A."/>
            <person name="Henrissat B."/>
            <person name="Martinez A.T."/>
            <person name="Otillar R."/>
            <person name="Spatafora J.W."/>
            <person name="Yadav J.S."/>
            <person name="Aerts A."/>
            <person name="Benoit I."/>
            <person name="Boyd A."/>
            <person name="Carlson A."/>
            <person name="Copeland A."/>
            <person name="Coutinho P.M."/>
            <person name="de Vries R.P."/>
            <person name="Ferreira P."/>
            <person name="Findley K."/>
            <person name="Foster B."/>
            <person name="Gaskell J."/>
            <person name="Glotzer D."/>
            <person name="Gorecki P."/>
            <person name="Heitman J."/>
            <person name="Hesse C."/>
            <person name="Hori C."/>
            <person name="Igarashi K."/>
            <person name="Jurgens J.A."/>
            <person name="Kallen N."/>
            <person name="Kersten P."/>
            <person name="Kohler A."/>
            <person name="Kuees U."/>
            <person name="Kumar T.K.A."/>
            <person name="Kuo A."/>
            <person name="LaButti K."/>
            <person name="Larrondo L.F."/>
            <person name="Lindquist E."/>
            <person name="Ling A."/>
            <person name="Lombard V."/>
            <person name="Lucas S."/>
            <person name="Lundell T."/>
            <person name="Martin R."/>
            <person name="McLaughlin D.J."/>
            <person name="Morgenstern I."/>
            <person name="Morin E."/>
            <person name="Murat C."/>
            <person name="Nagy L.G."/>
            <person name="Nolan M."/>
            <person name="Ohm R.A."/>
            <person name="Patyshakuliyeva A."/>
            <person name="Rokas A."/>
            <person name="Ruiz-Duenas F.J."/>
            <person name="Sabat G."/>
            <person name="Salamov A."/>
            <person name="Samejima M."/>
            <person name="Schmutz J."/>
            <person name="Slot J.C."/>
            <person name="St John F."/>
            <person name="Stenlid J."/>
            <person name="Sun H."/>
            <person name="Sun S."/>
            <person name="Syed K."/>
            <person name="Tsang A."/>
            <person name="Wiebenga A."/>
            <person name="Young D."/>
            <person name="Pisabarro A."/>
            <person name="Eastwood D.C."/>
            <person name="Martin F."/>
            <person name="Cullen D."/>
            <person name="Grigoriev I.V."/>
            <person name="Hibbett D.S."/>
        </authorList>
    </citation>
    <scope>NUCLEOTIDE SEQUENCE [LARGE SCALE GENOMIC DNA]</scope>
    <source>
        <strain evidence="3 4">MD-104</strain>
    </source>
</reference>
<protein>
    <submittedName>
        <fullName evidence="3">Uncharacterized protein</fullName>
    </submittedName>
</protein>
<feature type="region of interest" description="Disordered" evidence="1">
    <location>
        <begin position="233"/>
        <end position="368"/>
    </location>
</feature>
<feature type="region of interest" description="Disordered" evidence="1">
    <location>
        <begin position="183"/>
        <end position="215"/>
    </location>
</feature>
<evidence type="ECO:0000256" key="1">
    <source>
        <dbReference type="SAM" id="MobiDB-lite"/>
    </source>
</evidence>